<feature type="transmembrane region" description="Helical" evidence="2">
    <location>
        <begin position="62"/>
        <end position="81"/>
    </location>
</feature>
<reference evidence="5" key="1">
    <citation type="journal article" date="2019" name="Int. J. Syst. Evol. Microbiol.">
        <title>The Global Catalogue of Microorganisms (GCM) 10K type strain sequencing project: providing services to taxonomists for standard genome sequencing and annotation.</title>
        <authorList>
            <consortium name="The Broad Institute Genomics Platform"/>
            <consortium name="The Broad Institute Genome Sequencing Center for Infectious Disease"/>
            <person name="Wu L."/>
            <person name="Ma J."/>
        </authorList>
    </citation>
    <scope>NUCLEOTIDE SEQUENCE [LARGE SCALE GENOMIC DNA]</scope>
    <source>
        <strain evidence="5">CGMCC 4.7192</strain>
    </source>
</reference>
<dbReference type="PANTHER" id="PTHR12064:SF94">
    <property type="entry name" value="UNEXTENDED PROTEIN"/>
    <property type="match status" value="1"/>
</dbReference>
<keyword evidence="1 2" id="KW-0472">Membrane</keyword>
<feature type="domain" description="CNNM transmembrane" evidence="3">
    <location>
        <begin position="3"/>
        <end position="180"/>
    </location>
</feature>
<keyword evidence="1 2" id="KW-1133">Transmembrane helix</keyword>
<dbReference type="InterPro" id="IPR002550">
    <property type="entry name" value="CNNM"/>
</dbReference>
<evidence type="ECO:0000313" key="5">
    <source>
        <dbReference type="Proteomes" id="UP001597294"/>
    </source>
</evidence>
<feature type="transmembrane region" description="Helical" evidence="2">
    <location>
        <begin position="87"/>
        <end position="106"/>
    </location>
</feature>
<dbReference type="RefSeq" id="WP_380250366.1">
    <property type="nucleotide sequence ID" value="NZ_JBHUII010000004.1"/>
</dbReference>
<keyword evidence="1 2" id="KW-0812">Transmembrane</keyword>
<feature type="transmembrane region" description="Helical" evidence="2">
    <location>
        <begin position="12"/>
        <end position="32"/>
    </location>
</feature>
<evidence type="ECO:0000256" key="1">
    <source>
        <dbReference type="PROSITE-ProRule" id="PRU01193"/>
    </source>
</evidence>
<evidence type="ECO:0000259" key="3">
    <source>
        <dbReference type="PROSITE" id="PS51846"/>
    </source>
</evidence>
<keyword evidence="5" id="KW-1185">Reference proteome</keyword>
<dbReference type="Proteomes" id="UP001597294">
    <property type="component" value="Unassembled WGS sequence"/>
</dbReference>
<dbReference type="Pfam" id="PF01595">
    <property type="entry name" value="CNNM"/>
    <property type="match status" value="1"/>
</dbReference>
<dbReference type="InterPro" id="IPR045095">
    <property type="entry name" value="ACDP"/>
</dbReference>
<protein>
    <submittedName>
        <fullName evidence="4">DUF21 domain-containing protein</fullName>
    </submittedName>
</protein>
<evidence type="ECO:0000313" key="4">
    <source>
        <dbReference type="EMBL" id="MFD2205598.1"/>
    </source>
</evidence>
<comment type="caution">
    <text evidence="4">The sequence shown here is derived from an EMBL/GenBank/DDBJ whole genome shotgun (WGS) entry which is preliminary data.</text>
</comment>
<evidence type="ECO:0000256" key="2">
    <source>
        <dbReference type="SAM" id="Phobius"/>
    </source>
</evidence>
<sequence>MNAVVVESFTWLGILFCLSQSAMFSGLNLAYFSVSRLRLEVEAETGNAAAQRVLDLRSDSNFLLTTILWGNVSINVLLTLLSNSVMTGFGAFLFSTIIITLFGEIFPQAFFSRKALIIGARLAPVLRAYQLLLYPLAKPVAMFLDKWLGKEGVDFLRERGVREMIRQHMEADETDLGRIEGLGALNFLRLDDISASQEGEPVDQRSIIQMPFRGQEVIFPPDAGEKNGVFLGQLRSSGKKWAVLTNEKDQPFMVVDTDAYLRSALLDENSFQPEQHCHRPIVIRDSSKRLGHILQQFEVQATYKGDDVVDRDVVLIWGEDRRIITGADILGRLLSGITKLK</sequence>
<name>A0ABW5BHM9_9PROT</name>
<dbReference type="EMBL" id="JBHUII010000004">
    <property type="protein sequence ID" value="MFD2205598.1"/>
    <property type="molecule type" value="Genomic_DNA"/>
</dbReference>
<dbReference type="PROSITE" id="PS51846">
    <property type="entry name" value="CNNM"/>
    <property type="match status" value="1"/>
</dbReference>
<gene>
    <name evidence="4" type="ORF">ACFSKO_08255</name>
</gene>
<organism evidence="4 5">
    <name type="scientific">Kiloniella antarctica</name>
    <dbReference type="NCBI Taxonomy" id="1550907"/>
    <lineage>
        <taxon>Bacteria</taxon>
        <taxon>Pseudomonadati</taxon>
        <taxon>Pseudomonadota</taxon>
        <taxon>Alphaproteobacteria</taxon>
        <taxon>Rhodospirillales</taxon>
        <taxon>Kiloniellaceae</taxon>
        <taxon>Kiloniella</taxon>
    </lineage>
</organism>
<dbReference type="PANTHER" id="PTHR12064">
    <property type="entry name" value="METAL TRANSPORTER CNNM"/>
    <property type="match status" value="1"/>
</dbReference>
<proteinExistence type="predicted"/>
<accession>A0ABW5BHM9</accession>